<dbReference type="PANTHER" id="PTHR42852">
    <property type="entry name" value="THIOL:DISULFIDE INTERCHANGE PROTEIN DSBE"/>
    <property type="match status" value="1"/>
</dbReference>
<dbReference type="CDD" id="cd02966">
    <property type="entry name" value="TlpA_like_family"/>
    <property type="match status" value="1"/>
</dbReference>
<evidence type="ECO:0000259" key="1">
    <source>
        <dbReference type="PROSITE" id="PS51352"/>
    </source>
</evidence>
<sequence length="187" mass="20633">MTQPVFLAILVLVATLAGMAGFGFYHFTGAPEAAPPTAPSLASHLNEIKGSQRPDFSLPDLDGDIRHISEWDGDVVLINFWATWCPPCIREMPAFVEVQETYGEQGVTIVAVAIDNEQDVRDFYETYGLNFPVLLGETAGIAVSRDYGNRIGALPYSVLLDREGIIRFVKPGELHQETLEDELRPLL</sequence>
<reference evidence="2 3" key="1">
    <citation type="submission" date="2017-02" db="EMBL/GenBank/DDBJ databases">
        <title>Genomic diversity within the haloalkaliphilic genus Thioalkalivibrio.</title>
        <authorList>
            <person name="Ahn A.-C."/>
            <person name="Meier-Kolthoff J."/>
            <person name="Overmars L."/>
            <person name="Richter M."/>
            <person name="Woyke T."/>
            <person name="Sorokin D.Y."/>
            <person name="Muyzer G."/>
        </authorList>
    </citation>
    <scope>NUCLEOTIDE SEQUENCE [LARGE SCALE GENOMIC DNA]</scope>
    <source>
        <strain evidence="2 3">ALJD</strain>
    </source>
</reference>
<keyword evidence="3" id="KW-1185">Reference proteome</keyword>
<dbReference type="EMBL" id="MVBK01000073">
    <property type="protein sequence ID" value="OOG23204.1"/>
    <property type="molecule type" value="Genomic_DNA"/>
</dbReference>
<dbReference type="RefSeq" id="WP_077279405.1">
    <property type="nucleotide sequence ID" value="NZ_MVBK01000073.1"/>
</dbReference>
<dbReference type="PANTHER" id="PTHR42852:SF17">
    <property type="entry name" value="THIOREDOXIN-LIKE PROTEIN HI_1115"/>
    <property type="match status" value="1"/>
</dbReference>
<dbReference type="Pfam" id="PF08534">
    <property type="entry name" value="Redoxin"/>
    <property type="match status" value="1"/>
</dbReference>
<feature type="domain" description="Thioredoxin" evidence="1">
    <location>
        <begin position="47"/>
        <end position="187"/>
    </location>
</feature>
<comment type="caution">
    <text evidence="2">The sequence shown here is derived from an EMBL/GenBank/DDBJ whole genome shotgun (WGS) entry which is preliminary data.</text>
</comment>
<dbReference type="GO" id="GO:0016491">
    <property type="term" value="F:oxidoreductase activity"/>
    <property type="evidence" value="ECO:0007669"/>
    <property type="project" value="InterPro"/>
</dbReference>
<dbReference type="AlphaFoldDB" id="A0A1V3NDY0"/>
<dbReference type="OrthoDB" id="9788279at2"/>
<dbReference type="SUPFAM" id="SSF52833">
    <property type="entry name" value="Thioredoxin-like"/>
    <property type="match status" value="1"/>
</dbReference>
<dbReference type="STRING" id="108003.B1C78_12050"/>
<dbReference type="InterPro" id="IPR013766">
    <property type="entry name" value="Thioredoxin_domain"/>
</dbReference>
<dbReference type="Gene3D" id="3.40.30.10">
    <property type="entry name" value="Glutaredoxin"/>
    <property type="match status" value="1"/>
</dbReference>
<dbReference type="PROSITE" id="PS51352">
    <property type="entry name" value="THIOREDOXIN_2"/>
    <property type="match status" value="1"/>
</dbReference>
<evidence type="ECO:0000313" key="3">
    <source>
        <dbReference type="Proteomes" id="UP000189462"/>
    </source>
</evidence>
<accession>A0A1V3NDY0</accession>
<gene>
    <name evidence="2" type="ORF">B1C78_12050</name>
</gene>
<protein>
    <submittedName>
        <fullName evidence="2">Thioredoxin</fullName>
    </submittedName>
</protein>
<dbReference type="InterPro" id="IPR013740">
    <property type="entry name" value="Redoxin"/>
</dbReference>
<evidence type="ECO:0000313" key="2">
    <source>
        <dbReference type="EMBL" id="OOG23204.1"/>
    </source>
</evidence>
<name>A0A1V3NDY0_9GAMM</name>
<dbReference type="InterPro" id="IPR036249">
    <property type="entry name" value="Thioredoxin-like_sf"/>
</dbReference>
<dbReference type="Proteomes" id="UP000189462">
    <property type="component" value="Unassembled WGS sequence"/>
</dbReference>
<proteinExistence type="predicted"/>
<dbReference type="InterPro" id="IPR050553">
    <property type="entry name" value="Thioredoxin_ResA/DsbE_sf"/>
</dbReference>
<organism evidence="2 3">
    <name type="scientific">Thioalkalivibrio denitrificans</name>
    <dbReference type="NCBI Taxonomy" id="108003"/>
    <lineage>
        <taxon>Bacteria</taxon>
        <taxon>Pseudomonadati</taxon>
        <taxon>Pseudomonadota</taxon>
        <taxon>Gammaproteobacteria</taxon>
        <taxon>Chromatiales</taxon>
        <taxon>Ectothiorhodospiraceae</taxon>
        <taxon>Thioalkalivibrio</taxon>
    </lineage>
</organism>